<reference evidence="4" key="1">
    <citation type="submission" date="2019-01" db="EMBL/GenBank/DDBJ databases">
        <title>Anaerobic oxidation of ethane by archaea from a marine hydrocarbon seep.</title>
        <authorList>
            <person name="Musat F."/>
        </authorList>
    </citation>
    <scope>NUCLEOTIDE SEQUENCE [LARGE SCALE GENOMIC DNA]</scope>
</reference>
<dbReference type="AlphaFoldDB" id="A0A8B3S510"/>
<dbReference type="GO" id="GO:0003677">
    <property type="term" value="F:DNA binding"/>
    <property type="evidence" value="ECO:0007669"/>
    <property type="project" value="InterPro"/>
</dbReference>
<dbReference type="PANTHER" id="PTHR34614:SF2">
    <property type="entry name" value="TRANSPOSASE IS4-LIKE DOMAIN-CONTAINING PROTEIN"/>
    <property type="match status" value="1"/>
</dbReference>
<keyword evidence="1" id="KW-1133">Transmembrane helix</keyword>
<keyword evidence="1" id="KW-0812">Transmembrane</keyword>
<name>A0A8B3S510_9EURY</name>
<feature type="domain" description="Transposase IS4-like" evidence="2">
    <location>
        <begin position="57"/>
        <end position="157"/>
    </location>
</feature>
<dbReference type="InterPro" id="IPR002559">
    <property type="entry name" value="Transposase_11"/>
</dbReference>
<dbReference type="Pfam" id="PF01609">
    <property type="entry name" value="DDE_Tnp_1"/>
    <property type="match status" value="1"/>
</dbReference>
<protein>
    <recommendedName>
        <fullName evidence="2">Transposase IS4-like domain-containing protein</fullName>
    </recommendedName>
</protein>
<accession>A0A8B3S510</accession>
<gene>
    <name evidence="3" type="ORF">AEth_00388</name>
</gene>
<dbReference type="GO" id="GO:0004803">
    <property type="term" value="F:transposase activity"/>
    <property type="evidence" value="ECO:0007669"/>
    <property type="project" value="InterPro"/>
</dbReference>
<comment type="caution">
    <text evidence="3">The sequence shown here is derived from an EMBL/GenBank/DDBJ whole genome shotgun (WGS) entry which is preliminary data.</text>
</comment>
<evidence type="ECO:0000313" key="3">
    <source>
        <dbReference type="EMBL" id="RZB32710.1"/>
    </source>
</evidence>
<evidence type="ECO:0000313" key="4">
    <source>
        <dbReference type="Proteomes" id="UP000291831"/>
    </source>
</evidence>
<dbReference type="PANTHER" id="PTHR34614">
    <property type="match status" value="1"/>
</dbReference>
<feature type="transmembrane region" description="Helical" evidence="1">
    <location>
        <begin position="170"/>
        <end position="191"/>
    </location>
</feature>
<dbReference type="EMBL" id="RPGO01000005">
    <property type="protein sequence ID" value="RZB32710.1"/>
    <property type="molecule type" value="Genomic_DNA"/>
</dbReference>
<keyword evidence="1" id="KW-0472">Membrane</keyword>
<dbReference type="GO" id="GO:0006313">
    <property type="term" value="P:DNA transposition"/>
    <property type="evidence" value="ECO:0007669"/>
    <property type="project" value="InterPro"/>
</dbReference>
<organism evidence="3 4">
    <name type="scientific">Candidatus Argoarchaeum ethanivorans</name>
    <dbReference type="NCBI Taxonomy" id="2608793"/>
    <lineage>
        <taxon>Archaea</taxon>
        <taxon>Methanobacteriati</taxon>
        <taxon>Methanobacteriota</taxon>
        <taxon>Stenosarchaea group</taxon>
        <taxon>Methanomicrobia</taxon>
        <taxon>Methanosarcinales</taxon>
        <taxon>Methanosarcinales incertae sedis</taxon>
        <taxon>GOM Arc I cluster</taxon>
        <taxon>Candidatus Argoarchaeum</taxon>
    </lineage>
</organism>
<dbReference type="Proteomes" id="UP000291831">
    <property type="component" value="Unassembled WGS sequence"/>
</dbReference>
<proteinExistence type="predicted"/>
<evidence type="ECO:0000256" key="1">
    <source>
        <dbReference type="SAM" id="Phobius"/>
    </source>
</evidence>
<evidence type="ECO:0000259" key="2">
    <source>
        <dbReference type="Pfam" id="PF01609"/>
    </source>
</evidence>
<sequence>MNAGGNIIKAHPVTGNWYENDFVGVIKYNDASRRKKMADWNWNKEKIFTKIDDIRSKLNRKGKGRKITPKGLTNRVVDAILKQYRGLFDYSTAMDDGFLKLEFKLNTAREMDYIKALGKAVIFTDMADLTPRQIVETYDARSQIETDIKWLKNRMLISFMPKHVWKDVKIRAHVFLCVVGLLLYNYLLYLVDEPDLSIERLAGHLDQMRLGLVYCGGANAEFVIEDMNRGDRGGVFQDATWGVYPHVN</sequence>